<dbReference type="CDD" id="cd00495">
    <property type="entry name" value="Ribosomal_L25_TL5_CTC"/>
    <property type="match status" value="1"/>
</dbReference>
<dbReference type="InterPro" id="IPR011035">
    <property type="entry name" value="Ribosomal_bL25/Gln-tRNA_synth"/>
</dbReference>
<keyword evidence="3 5" id="KW-0689">Ribosomal protein</keyword>
<dbReference type="EMBL" id="JBEWLZ010000002">
    <property type="protein sequence ID" value="MET1489134.1"/>
    <property type="molecule type" value="Genomic_DNA"/>
</dbReference>
<evidence type="ECO:0000313" key="9">
    <source>
        <dbReference type="EMBL" id="MET1489134.1"/>
    </source>
</evidence>
<evidence type="ECO:0000256" key="2">
    <source>
        <dbReference type="ARBA" id="ARBA00022884"/>
    </source>
</evidence>
<organism evidence="9 10">
    <name type="scientific">Uliginosibacterium paludis</name>
    <dbReference type="NCBI Taxonomy" id="1615952"/>
    <lineage>
        <taxon>Bacteria</taxon>
        <taxon>Pseudomonadati</taxon>
        <taxon>Pseudomonadota</taxon>
        <taxon>Betaproteobacteria</taxon>
        <taxon>Rhodocyclales</taxon>
        <taxon>Zoogloeaceae</taxon>
        <taxon>Uliginosibacterium</taxon>
    </lineage>
</organism>
<comment type="subunit">
    <text evidence="5">Part of the 50S ribosomal subunit; part of the 5S rRNA/L5/L18/L25 subcomplex. Contacts the 5S rRNA. Binds to the 5S rRNA independently of L5 and L18.</text>
</comment>
<dbReference type="Pfam" id="PF14693">
    <property type="entry name" value="Ribosomal_TL5_C"/>
    <property type="match status" value="1"/>
</dbReference>
<reference evidence="9 10" key="1">
    <citation type="submission" date="2024-07" db="EMBL/GenBank/DDBJ databases">
        <title>Uliginosibacterium paludis KCTC:42655.</title>
        <authorList>
            <person name="Kim M.K."/>
        </authorList>
    </citation>
    <scope>NUCLEOTIDE SEQUENCE [LARGE SCALE GENOMIC DNA]</scope>
    <source>
        <strain evidence="9 10">KCTC 42655</strain>
    </source>
</reference>
<keyword evidence="2 5" id="KW-0694">RNA-binding</keyword>
<accession>A0ABV2CMJ9</accession>
<dbReference type="RefSeq" id="WP_345924263.1">
    <property type="nucleotide sequence ID" value="NZ_JBDIVF010000001.1"/>
</dbReference>
<dbReference type="HAMAP" id="MF_01334">
    <property type="entry name" value="Ribosomal_bL25_CTC"/>
    <property type="match status" value="1"/>
</dbReference>
<comment type="caution">
    <text evidence="9">The sequence shown here is derived from an EMBL/GenBank/DDBJ whole genome shotgun (WGS) entry which is preliminary data.</text>
</comment>
<evidence type="ECO:0000259" key="7">
    <source>
        <dbReference type="Pfam" id="PF01386"/>
    </source>
</evidence>
<dbReference type="InterPro" id="IPR020055">
    <property type="entry name" value="Ribosomal_bL25_short"/>
</dbReference>
<dbReference type="InterPro" id="IPR020056">
    <property type="entry name" value="Rbsml_bL25/Gln-tRNA_synth_N"/>
</dbReference>
<gene>
    <name evidence="5" type="primary">rplY</name>
    <name evidence="5" type="synonym">ctc</name>
    <name evidence="9" type="ORF">ABVT11_04805</name>
</gene>
<comment type="similarity">
    <text evidence="5">Belongs to the bacterial ribosomal protein bL25 family. CTC subfamily.</text>
</comment>
<dbReference type="Gene3D" id="2.40.240.10">
    <property type="entry name" value="Ribosomal Protein L25, Chain P"/>
    <property type="match status" value="1"/>
</dbReference>
<dbReference type="InterPro" id="IPR037121">
    <property type="entry name" value="Ribosomal_bL25_C"/>
</dbReference>
<proteinExistence type="inferred from homology"/>
<dbReference type="PANTHER" id="PTHR33284:SF1">
    <property type="entry name" value="RIBOSOMAL PROTEIN L25_GLN-TRNA SYNTHETASE, ANTI-CODON-BINDING DOMAIN-CONTAINING PROTEIN"/>
    <property type="match status" value="1"/>
</dbReference>
<dbReference type="InterPro" id="IPR029751">
    <property type="entry name" value="Ribosomal_L25_dom"/>
</dbReference>
<dbReference type="GO" id="GO:0005840">
    <property type="term" value="C:ribosome"/>
    <property type="evidence" value="ECO:0007669"/>
    <property type="project" value="UniProtKB-KW"/>
</dbReference>
<feature type="region of interest" description="Disordered" evidence="6">
    <location>
        <begin position="1"/>
        <end position="22"/>
    </location>
</feature>
<dbReference type="Gene3D" id="2.170.120.20">
    <property type="entry name" value="Ribosomal protein L25, beta domain"/>
    <property type="match status" value="1"/>
</dbReference>
<dbReference type="NCBIfam" id="NF004128">
    <property type="entry name" value="PRK05618.1-2"/>
    <property type="match status" value="1"/>
</dbReference>
<dbReference type="HAMAP" id="MF_01336">
    <property type="entry name" value="Ribosomal_bL25"/>
    <property type="match status" value="1"/>
</dbReference>
<name>A0ABV2CMJ9_9RHOO</name>
<evidence type="ECO:0000256" key="5">
    <source>
        <dbReference type="HAMAP-Rule" id="MF_01334"/>
    </source>
</evidence>
<dbReference type="InterPro" id="IPR020057">
    <property type="entry name" value="Ribosomal_bL25_b-dom"/>
</dbReference>
<evidence type="ECO:0000313" key="10">
    <source>
        <dbReference type="Proteomes" id="UP001548590"/>
    </source>
</evidence>
<dbReference type="Pfam" id="PF01386">
    <property type="entry name" value="Ribosomal_L25p"/>
    <property type="match status" value="1"/>
</dbReference>
<evidence type="ECO:0000256" key="1">
    <source>
        <dbReference type="ARBA" id="ARBA00022730"/>
    </source>
</evidence>
<protein>
    <recommendedName>
        <fullName evidence="5">Large ribosomal subunit protein bL25</fullName>
    </recommendedName>
    <alternativeName>
        <fullName evidence="5">General stress protein CTC</fullName>
    </alternativeName>
</protein>
<evidence type="ECO:0000259" key="8">
    <source>
        <dbReference type="Pfam" id="PF14693"/>
    </source>
</evidence>
<dbReference type="NCBIfam" id="NF004130">
    <property type="entry name" value="PRK05618.1-5"/>
    <property type="match status" value="1"/>
</dbReference>
<evidence type="ECO:0000256" key="6">
    <source>
        <dbReference type="SAM" id="MobiDB-lite"/>
    </source>
</evidence>
<keyword evidence="10" id="KW-1185">Reference proteome</keyword>
<dbReference type="SUPFAM" id="SSF50715">
    <property type="entry name" value="Ribosomal protein L25-like"/>
    <property type="match status" value="1"/>
</dbReference>
<feature type="domain" description="Large ribosomal subunit protein bL25 beta" evidence="8">
    <location>
        <begin position="102"/>
        <end position="188"/>
    </location>
</feature>
<evidence type="ECO:0000256" key="3">
    <source>
        <dbReference type="ARBA" id="ARBA00022980"/>
    </source>
</evidence>
<evidence type="ECO:0000256" key="4">
    <source>
        <dbReference type="ARBA" id="ARBA00023274"/>
    </source>
</evidence>
<feature type="domain" description="Large ribosomal subunit protein bL25 L25" evidence="7">
    <location>
        <begin position="6"/>
        <end position="92"/>
    </location>
</feature>
<dbReference type="InterPro" id="IPR001021">
    <property type="entry name" value="Ribosomal_bL25_long"/>
</dbReference>
<sequence length="205" mass="21982">MQFNVKATKRDAKGTGASRRQRREGVTPGIIYGAGKEAVQINLDHNDLYHALRKEAFHSSVLSIDVEGSIETAVLRDVQWHPFRQIVLHVDLQRVDATHATHIKVPLHFVGADVCPGVKLQHGLFSHNVTEVDVKGLPAALPEFIEVDVSALEAGSAIHLRDLKLPAGVELAHATDADKVAASIFMPRGAAEAADAGSAEGEAKA</sequence>
<comment type="function">
    <text evidence="5">This is one of the proteins that binds to the 5S RNA in the ribosome where it forms part of the central protuberance.</text>
</comment>
<dbReference type="InterPro" id="IPR020930">
    <property type="entry name" value="Ribosomal_uL5_bac-type"/>
</dbReference>
<dbReference type="Proteomes" id="UP001548590">
    <property type="component" value="Unassembled WGS sequence"/>
</dbReference>
<keyword evidence="4 5" id="KW-0687">Ribonucleoprotein</keyword>
<dbReference type="NCBIfam" id="TIGR00731">
    <property type="entry name" value="bL25_bact_ctc"/>
    <property type="match status" value="1"/>
</dbReference>
<dbReference type="PANTHER" id="PTHR33284">
    <property type="entry name" value="RIBOSOMAL PROTEIN L25/GLN-TRNA SYNTHETASE, ANTI-CODON-BINDING DOMAIN-CONTAINING PROTEIN"/>
    <property type="match status" value="1"/>
</dbReference>
<dbReference type="NCBIfam" id="NF004612">
    <property type="entry name" value="PRK05943.1"/>
    <property type="match status" value="1"/>
</dbReference>
<keyword evidence="1 5" id="KW-0699">rRNA-binding</keyword>